<dbReference type="GeneID" id="33315021"/>
<keyword evidence="3" id="KW-1185">Reference proteome</keyword>
<dbReference type="AlphaFoldDB" id="A0A218P623"/>
<evidence type="ECO:0000313" key="2">
    <source>
        <dbReference type="EMBL" id="ASJ06201.1"/>
    </source>
</evidence>
<gene>
    <name evidence="2" type="ORF">A3L08_02080</name>
</gene>
<accession>A0A218P623</accession>
<sequence length="59" mass="6774">MLFVFGFLVLYYAIRKVACAQGFCDSSFFHRTPPVYSADMLAMVFSVSVLFFALLWYVS</sequence>
<dbReference type="KEGG" id="tpaf:A3L08_02080"/>
<keyword evidence="1" id="KW-1133">Transmembrane helix</keyword>
<evidence type="ECO:0000256" key="1">
    <source>
        <dbReference type="SAM" id="Phobius"/>
    </source>
</evidence>
<keyword evidence="1" id="KW-0812">Transmembrane</keyword>
<evidence type="ECO:0000313" key="3">
    <source>
        <dbReference type="Proteomes" id="UP000197418"/>
    </source>
</evidence>
<dbReference type="OrthoDB" id="102548at2157"/>
<name>A0A218P623_9EURY</name>
<dbReference type="EMBL" id="CP015102">
    <property type="protein sequence ID" value="ASJ06201.1"/>
    <property type="molecule type" value="Genomic_DNA"/>
</dbReference>
<reference evidence="2 3" key="1">
    <citation type="submission" date="2016-04" db="EMBL/GenBank/DDBJ databases">
        <title>Complete genome sequence of Thermococcus pacificus type strain P4.</title>
        <authorList>
            <person name="Oger P.M."/>
        </authorList>
    </citation>
    <scope>NUCLEOTIDE SEQUENCE [LARGE SCALE GENOMIC DNA]</scope>
    <source>
        <strain evidence="2 3">P-4</strain>
    </source>
</reference>
<feature type="transmembrane region" description="Helical" evidence="1">
    <location>
        <begin position="36"/>
        <end position="58"/>
    </location>
</feature>
<proteinExistence type="predicted"/>
<protein>
    <submittedName>
        <fullName evidence="2">Uncharacterized protein</fullName>
    </submittedName>
</protein>
<dbReference type="RefSeq" id="WP_088853465.1">
    <property type="nucleotide sequence ID" value="NZ_CP015102.1"/>
</dbReference>
<keyword evidence="1" id="KW-0472">Membrane</keyword>
<dbReference type="Proteomes" id="UP000197418">
    <property type="component" value="Chromosome"/>
</dbReference>
<organism evidence="2 3">
    <name type="scientific">Thermococcus pacificus</name>
    <dbReference type="NCBI Taxonomy" id="71998"/>
    <lineage>
        <taxon>Archaea</taxon>
        <taxon>Methanobacteriati</taxon>
        <taxon>Methanobacteriota</taxon>
        <taxon>Thermococci</taxon>
        <taxon>Thermococcales</taxon>
        <taxon>Thermococcaceae</taxon>
        <taxon>Thermococcus</taxon>
    </lineage>
</organism>